<keyword evidence="4" id="KW-0808">Transferase</keyword>
<name>A0ABQ2B7S1_9MICO</name>
<accession>A0ABQ2B7S1</accession>
<dbReference type="EMBL" id="BMDG01000009">
    <property type="protein sequence ID" value="GGI09805.1"/>
    <property type="molecule type" value="Genomic_DNA"/>
</dbReference>
<feature type="transmembrane region" description="Helical" evidence="9">
    <location>
        <begin position="254"/>
        <end position="271"/>
    </location>
</feature>
<feature type="transmembrane region" description="Helical" evidence="9">
    <location>
        <begin position="322"/>
        <end position="339"/>
    </location>
</feature>
<dbReference type="InterPro" id="IPR050297">
    <property type="entry name" value="LipidA_mod_glycosyltrf_83"/>
</dbReference>
<evidence type="ECO:0000256" key="8">
    <source>
        <dbReference type="SAM" id="MobiDB-lite"/>
    </source>
</evidence>
<protein>
    <recommendedName>
        <fullName evidence="12">Membrane protein DUF2142</fullName>
    </recommendedName>
</protein>
<comment type="subcellular location">
    <subcellularLocation>
        <location evidence="1">Cell membrane</location>
        <topology evidence="1">Multi-pass membrane protein</topology>
    </subcellularLocation>
</comment>
<evidence type="ECO:0000256" key="9">
    <source>
        <dbReference type="SAM" id="Phobius"/>
    </source>
</evidence>
<keyword evidence="6 9" id="KW-1133">Transmembrane helix</keyword>
<evidence type="ECO:0000256" key="2">
    <source>
        <dbReference type="ARBA" id="ARBA00022475"/>
    </source>
</evidence>
<keyword evidence="11" id="KW-1185">Reference proteome</keyword>
<evidence type="ECO:0008006" key="12">
    <source>
        <dbReference type="Google" id="ProtNLM"/>
    </source>
</evidence>
<evidence type="ECO:0000256" key="6">
    <source>
        <dbReference type="ARBA" id="ARBA00022989"/>
    </source>
</evidence>
<comment type="caution">
    <text evidence="10">The sequence shown here is derived from an EMBL/GenBank/DDBJ whole genome shotgun (WGS) entry which is preliminary data.</text>
</comment>
<evidence type="ECO:0000313" key="11">
    <source>
        <dbReference type="Proteomes" id="UP000632535"/>
    </source>
</evidence>
<evidence type="ECO:0000256" key="3">
    <source>
        <dbReference type="ARBA" id="ARBA00022676"/>
    </source>
</evidence>
<feature type="transmembrane region" description="Helical" evidence="9">
    <location>
        <begin position="199"/>
        <end position="217"/>
    </location>
</feature>
<keyword evidence="2" id="KW-1003">Cell membrane</keyword>
<dbReference type="PANTHER" id="PTHR33908">
    <property type="entry name" value="MANNOSYLTRANSFERASE YKCB-RELATED"/>
    <property type="match status" value="1"/>
</dbReference>
<feature type="transmembrane region" description="Helical" evidence="9">
    <location>
        <begin position="487"/>
        <end position="509"/>
    </location>
</feature>
<dbReference type="PANTHER" id="PTHR33908:SF11">
    <property type="entry name" value="MEMBRANE PROTEIN"/>
    <property type="match status" value="1"/>
</dbReference>
<keyword evidence="7 9" id="KW-0472">Membrane</keyword>
<feature type="transmembrane region" description="Helical" evidence="9">
    <location>
        <begin position="420"/>
        <end position="439"/>
    </location>
</feature>
<gene>
    <name evidence="10" type="ORF">GCM10007368_28030</name>
</gene>
<dbReference type="Proteomes" id="UP000632535">
    <property type="component" value="Unassembled WGS sequence"/>
</dbReference>
<evidence type="ECO:0000256" key="5">
    <source>
        <dbReference type="ARBA" id="ARBA00022692"/>
    </source>
</evidence>
<evidence type="ECO:0000256" key="1">
    <source>
        <dbReference type="ARBA" id="ARBA00004651"/>
    </source>
</evidence>
<feature type="transmembrane region" description="Helical" evidence="9">
    <location>
        <begin position="229"/>
        <end position="247"/>
    </location>
</feature>
<feature type="transmembrane region" description="Helical" evidence="9">
    <location>
        <begin position="455"/>
        <end position="475"/>
    </location>
</feature>
<dbReference type="InterPro" id="IPR018674">
    <property type="entry name" value="DUF2142_membrane"/>
</dbReference>
<evidence type="ECO:0000256" key="7">
    <source>
        <dbReference type="ARBA" id="ARBA00023136"/>
    </source>
</evidence>
<evidence type="ECO:0000256" key="4">
    <source>
        <dbReference type="ARBA" id="ARBA00022679"/>
    </source>
</evidence>
<proteinExistence type="predicted"/>
<sequence length="564" mass="58290">MGGTLPVAPWQTGAVTDTTPHARPAAPPSAVSTGTRPESRREARAPRPGPLGYRRALAALTLVVAAWGVLWAVVTPSFQAPDEQNHLGSVLRIAYGGGWPAPGDAYFAPAVVDAVDEAAYPSDPPGRFVHRPDVPQFVDLDPVPRDERTRVEAATALGDATSGTDVDQMTQHPPLYYALGAGVLHATGLTDARWDTATLALRLLDVLLLALTVPLAAGAARRVTGSPSAGLVAAVFPLFVPQLGHIMGAANNDALVVLACAAVTFLAARVVTGDLRWRVAVAIGLLVGLGLLTKVMVAFALPTVGVAYLLARGRPWPARLGRVGVAVAVAGVVGGWWWVRNVITLGAVQPVGRPRDPATVAQVPTDEVPSLIVEKLAQAFFGNLSWLEVRLPGGWVVLGSTVLVVVALVALVLPGARRASLVLLLLPASLAAGVAYNAWDAHGVTGGLVAVQGRYVFGGVTALAVVLAVAVWQLVRRSERGLARAVPLVVALALAAGGGGLVWAFGAFYRAPGESLGVGVDRWLAWSPLEPPALVAVLLLAALAVVGAVVACLAWPRRAVAPPS</sequence>
<organism evidence="10 11">
    <name type="scientific">Isoptericola cucumis</name>
    <dbReference type="NCBI Taxonomy" id="1776856"/>
    <lineage>
        <taxon>Bacteria</taxon>
        <taxon>Bacillati</taxon>
        <taxon>Actinomycetota</taxon>
        <taxon>Actinomycetes</taxon>
        <taxon>Micrococcales</taxon>
        <taxon>Promicromonosporaceae</taxon>
        <taxon>Isoptericola</taxon>
    </lineage>
</organism>
<feature type="transmembrane region" description="Helical" evidence="9">
    <location>
        <begin position="277"/>
        <end position="310"/>
    </location>
</feature>
<evidence type="ECO:0000313" key="10">
    <source>
        <dbReference type="EMBL" id="GGI09805.1"/>
    </source>
</evidence>
<reference evidence="11" key="1">
    <citation type="journal article" date="2019" name="Int. J. Syst. Evol. Microbiol.">
        <title>The Global Catalogue of Microorganisms (GCM) 10K type strain sequencing project: providing services to taxonomists for standard genome sequencing and annotation.</title>
        <authorList>
            <consortium name="The Broad Institute Genomics Platform"/>
            <consortium name="The Broad Institute Genome Sequencing Center for Infectious Disease"/>
            <person name="Wu L."/>
            <person name="Ma J."/>
        </authorList>
    </citation>
    <scope>NUCLEOTIDE SEQUENCE [LARGE SCALE GENOMIC DNA]</scope>
    <source>
        <strain evidence="11">CCM 8653</strain>
    </source>
</reference>
<feature type="transmembrane region" description="Helical" evidence="9">
    <location>
        <begin position="56"/>
        <end position="74"/>
    </location>
</feature>
<feature type="transmembrane region" description="Helical" evidence="9">
    <location>
        <begin position="533"/>
        <end position="555"/>
    </location>
</feature>
<dbReference type="Pfam" id="PF09913">
    <property type="entry name" value="DUF2142"/>
    <property type="match status" value="1"/>
</dbReference>
<keyword evidence="5 9" id="KW-0812">Transmembrane</keyword>
<keyword evidence="3" id="KW-0328">Glycosyltransferase</keyword>
<feature type="region of interest" description="Disordered" evidence="8">
    <location>
        <begin position="1"/>
        <end position="50"/>
    </location>
</feature>
<feature type="transmembrane region" description="Helical" evidence="9">
    <location>
        <begin position="393"/>
        <end position="413"/>
    </location>
</feature>